<gene>
    <name evidence="1" type="ORF">H9Q76_06575</name>
</gene>
<dbReference type="EMBL" id="CP060632">
    <property type="protein sequence ID" value="QNM00933.1"/>
    <property type="molecule type" value="Genomic_DNA"/>
</dbReference>
<reference evidence="1 2" key="1">
    <citation type="submission" date="2020-08" db="EMBL/GenBank/DDBJ databases">
        <authorList>
            <person name="Liu C."/>
            <person name="Sun Q."/>
        </authorList>
    </citation>
    <scope>NUCLEOTIDE SEQUENCE [LARGE SCALE GENOMIC DNA]</scope>
    <source>
        <strain evidence="1 2">NSJ-4</strain>
    </source>
</reference>
<dbReference type="KEGG" id="wcp:H9Q76_06575"/>
<dbReference type="Gene3D" id="2.60.40.2000">
    <property type="match status" value="1"/>
</dbReference>
<evidence type="ECO:0000313" key="2">
    <source>
        <dbReference type="Proteomes" id="UP000515819"/>
    </source>
</evidence>
<dbReference type="RefSeq" id="WP_249321858.1">
    <property type="nucleotide sequence ID" value="NZ_CP060632.1"/>
</dbReference>
<evidence type="ECO:0000313" key="1">
    <source>
        <dbReference type="EMBL" id="QNM00933.1"/>
    </source>
</evidence>
<dbReference type="InterPro" id="IPR022476">
    <property type="entry name" value="Spore_YabP/YqfC"/>
</dbReference>
<accession>A0A7G9FQV1</accession>
<organism evidence="1 2">
    <name type="scientific">Wujia chipingensis</name>
    <dbReference type="NCBI Taxonomy" id="2763670"/>
    <lineage>
        <taxon>Bacteria</taxon>
        <taxon>Bacillati</taxon>
        <taxon>Bacillota</taxon>
        <taxon>Clostridia</taxon>
        <taxon>Lachnospirales</taxon>
        <taxon>Lachnospiraceae</taxon>
        <taxon>Wujia</taxon>
    </lineage>
</organism>
<sequence length="74" mass="8496">MTQVHFYDQTCVHVDGYRQIVSFDTTQVLLRCKKNMLVIEGNALRIASFDEAEITVRGDIAAVRWKVEEAEKHA</sequence>
<dbReference type="InterPro" id="IPR038705">
    <property type="entry name" value="YabP_sf"/>
</dbReference>
<dbReference type="AlphaFoldDB" id="A0A7G9FQV1"/>
<keyword evidence="2" id="KW-1185">Reference proteome</keyword>
<proteinExistence type="predicted"/>
<dbReference type="Proteomes" id="UP000515819">
    <property type="component" value="Chromosome"/>
</dbReference>
<name>A0A7G9FQV1_9FIRM</name>
<protein>
    <submittedName>
        <fullName evidence="1">YabP/YqfC family sporulation protein</fullName>
    </submittedName>
</protein>
<dbReference type="Pfam" id="PF07873">
    <property type="entry name" value="YabP"/>
    <property type="match status" value="1"/>
</dbReference>